<evidence type="ECO:0000256" key="2">
    <source>
        <dbReference type="ARBA" id="ARBA00022475"/>
    </source>
</evidence>
<keyword evidence="2" id="KW-1003">Cell membrane</keyword>
<evidence type="ECO:0000259" key="7">
    <source>
        <dbReference type="Pfam" id="PF02706"/>
    </source>
</evidence>
<dbReference type="AlphaFoldDB" id="A0A221KCD3"/>
<organism evidence="9 10">
    <name type="scientific">Vitreoscilla filiformis</name>
    <dbReference type="NCBI Taxonomy" id="63"/>
    <lineage>
        <taxon>Bacteria</taxon>
        <taxon>Pseudomonadati</taxon>
        <taxon>Pseudomonadota</taxon>
        <taxon>Betaproteobacteria</taxon>
        <taxon>Neisseriales</taxon>
        <taxon>Neisseriaceae</taxon>
        <taxon>Vitreoscilla</taxon>
    </lineage>
</organism>
<accession>A0A221KCD3</accession>
<dbReference type="InterPro" id="IPR032807">
    <property type="entry name" value="GNVR"/>
</dbReference>
<dbReference type="InterPro" id="IPR050445">
    <property type="entry name" value="Bact_polysacc_biosynth/exp"/>
</dbReference>
<keyword evidence="3" id="KW-0812">Transmembrane</keyword>
<feature type="domain" description="Polysaccharide chain length determinant N-terminal" evidence="7">
    <location>
        <begin position="4"/>
        <end position="87"/>
    </location>
</feature>
<keyword evidence="5" id="KW-0472">Membrane</keyword>
<dbReference type="Proteomes" id="UP000199729">
    <property type="component" value="Chromosome"/>
</dbReference>
<proteinExistence type="predicted"/>
<evidence type="ECO:0000313" key="10">
    <source>
        <dbReference type="Proteomes" id="UP000199729"/>
    </source>
</evidence>
<dbReference type="InterPro" id="IPR003856">
    <property type="entry name" value="LPS_length_determ_N"/>
</dbReference>
<name>A0A221KCD3_VITFI</name>
<dbReference type="OrthoDB" id="8559110at2"/>
<reference evidence="9 10" key="1">
    <citation type="submission" date="2017-07" db="EMBL/GenBank/DDBJ databases">
        <title>Complete Genome Sequence of the cosmetic ferment Vitreoscilla filiformis (ATCC15551).</title>
        <authorList>
            <person name="Contreras S."/>
            <person name="Sagory-Zalkind P."/>
            <person name="Blanquart H."/>
            <person name="Iltis A."/>
            <person name="Morand S.C."/>
        </authorList>
    </citation>
    <scope>NUCLEOTIDE SEQUENCE [LARGE SCALE GENOMIC DNA]</scope>
    <source>
        <strain evidence="9 10">ATCC 15551</strain>
    </source>
</reference>
<comment type="subcellular location">
    <subcellularLocation>
        <location evidence="1">Cell membrane</location>
        <topology evidence="1">Multi-pass membrane protein</topology>
    </subcellularLocation>
</comment>
<evidence type="ECO:0000256" key="4">
    <source>
        <dbReference type="ARBA" id="ARBA00022989"/>
    </source>
</evidence>
<dbReference type="PANTHER" id="PTHR32309">
    <property type="entry name" value="TYROSINE-PROTEIN KINASE"/>
    <property type="match status" value="1"/>
</dbReference>
<dbReference type="GO" id="GO:0005886">
    <property type="term" value="C:plasma membrane"/>
    <property type="evidence" value="ECO:0007669"/>
    <property type="project" value="UniProtKB-SubCell"/>
</dbReference>
<keyword evidence="4" id="KW-1133">Transmembrane helix</keyword>
<sequence>MSLVNLPRLLAVLRARWVLLVLPLVAALCVTAAVVATRQPIYKATASIIINGRQDPVAMLTGGGPNIFTVELDILGSDKVAQRVVRNLKLTESGLRQIWQNDPSAATVPPEVWIANFLRVGLEIVPPKTTTSNIINISYTAGDPKFAAQVANAFVRAYMETSIELKIEPANQYSRFFTAQLNDARSTLEQAQARLSRFQQEKGLVFTDERMDVETARLTSLGQELASIQTARTDSMSRENQAFNNTAHSQDVQNNGLVSSLKTQLNQAEARVNELTQRYGENYPQLQEARATVRDLRKRLETESRNVAGTLSSNVAVQASREAEVRAQLEAQRQRVMQLKEVRDEGSVLARDVENAQRSYDALFNRTRQNELESKNQLSTVTFLTEATPSPVPVKPTKTLVKGVAVGLSCGLFLILLMEYYDRRLRTTSDVIFDLGLPVVGLIPSAVPRAQWYQRLTGPTSPPPPPDDPQRPG</sequence>
<evidence type="ECO:0000256" key="3">
    <source>
        <dbReference type="ARBA" id="ARBA00022692"/>
    </source>
</evidence>
<dbReference type="RefSeq" id="WP_089415795.1">
    <property type="nucleotide sequence ID" value="NZ_CP022423.1"/>
</dbReference>
<dbReference type="KEGG" id="vff:VITFI_CDS0694"/>
<keyword evidence="6" id="KW-0175">Coiled coil</keyword>
<dbReference type="Pfam" id="PF13807">
    <property type="entry name" value="GNVR"/>
    <property type="match status" value="1"/>
</dbReference>
<evidence type="ECO:0000256" key="6">
    <source>
        <dbReference type="SAM" id="Coils"/>
    </source>
</evidence>
<gene>
    <name evidence="9" type="ORF">VITFI_CDS0694</name>
</gene>
<keyword evidence="10" id="KW-1185">Reference proteome</keyword>
<dbReference type="Pfam" id="PF02706">
    <property type="entry name" value="Wzz"/>
    <property type="match status" value="1"/>
</dbReference>
<feature type="domain" description="Tyrosine-protein kinase G-rich" evidence="8">
    <location>
        <begin position="349"/>
        <end position="413"/>
    </location>
</feature>
<dbReference type="GO" id="GO:0004713">
    <property type="term" value="F:protein tyrosine kinase activity"/>
    <property type="evidence" value="ECO:0007669"/>
    <property type="project" value="TreeGrafter"/>
</dbReference>
<dbReference type="EMBL" id="CP022423">
    <property type="protein sequence ID" value="ASM76473.1"/>
    <property type="molecule type" value="Genomic_DNA"/>
</dbReference>
<evidence type="ECO:0000256" key="1">
    <source>
        <dbReference type="ARBA" id="ARBA00004651"/>
    </source>
</evidence>
<evidence type="ECO:0000259" key="8">
    <source>
        <dbReference type="Pfam" id="PF13807"/>
    </source>
</evidence>
<evidence type="ECO:0000256" key="5">
    <source>
        <dbReference type="ARBA" id="ARBA00023136"/>
    </source>
</evidence>
<dbReference type="PANTHER" id="PTHR32309:SF13">
    <property type="entry name" value="FERRIC ENTEROBACTIN TRANSPORT PROTEIN FEPE"/>
    <property type="match status" value="1"/>
</dbReference>
<feature type="coiled-coil region" evidence="6">
    <location>
        <begin position="258"/>
        <end position="342"/>
    </location>
</feature>
<protein>
    <submittedName>
        <fullName evidence="9">LPS biosynthesis protein</fullName>
    </submittedName>
</protein>
<evidence type="ECO:0000313" key="9">
    <source>
        <dbReference type="EMBL" id="ASM76473.1"/>
    </source>
</evidence>